<comment type="caution">
    <text evidence="2">The sequence shown here is derived from an EMBL/GenBank/DDBJ whole genome shotgun (WGS) entry which is preliminary data.</text>
</comment>
<evidence type="ECO:0000313" key="2">
    <source>
        <dbReference type="EMBL" id="KAL0563838.1"/>
    </source>
</evidence>
<dbReference type="Proteomes" id="UP001465976">
    <property type="component" value="Unassembled WGS sequence"/>
</dbReference>
<sequence length="129" mass="14507">MTFQSKKQSMEAAEIEEQSHHKSSDIQPRKKPHMEGKSRSVVHEQHQQEQFCVGQLNSPLCLLSFMQQIHKIDKNSVVLSPMCVWHICCGKFLLAGAPLKTSNHKEHIQTCSRTSKGSKLTSPGVVNTI</sequence>
<proteinExistence type="predicted"/>
<evidence type="ECO:0000256" key="1">
    <source>
        <dbReference type="SAM" id="MobiDB-lite"/>
    </source>
</evidence>
<accession>A0ABR3ELU4</accession>
<organism evidence="2 3">
    <name type="scientific">Marasmius crinis-equi</name>
    <dbReference type="NCBI Taxonomy" id="585013"/>
    <lineage>
        <taxon>Eukaryota</taxon>
        <taxon>Fungi</taxon>
        <taxon>Dikarya</taxon>
        <taxon>Basidiomycota</taxon>
        <taxon>Agaricomycotina</taxon>
        <taxon>Agaricomycetes</taxon>
        <taxon>Agaricomycetidae</taxon>
        <taxon>Agaricales</taxon>
        <taxon>Marasmiineae</taxon>
        <taxon>Marasmiaceae</taxon>
        <taxon>Marasmius</taxon>
    </lineage>
</organism>
<evidence type="ECO:0000313" key="3">
    <source>
        <dbReference type="Proteomes" id="UP001465976"/>
    </source>
</evidence>
<gene>
    <name evidence="2" type="ORF">V5O48_018222</name>
</gene>
<feature type="compositionally biased region" description="Basic and acidic residues" evidence="1">
    <location>
        <begin position="17"/>
        <end position="42"/>
    </location>
</feature>
<feature type="region of interest" description="Disordered" evidence="1">
    <location>
        <begin position="1"/>
        <end position="42"/>
    </location>
</feature>
<keyword evidence="3" id="KW-1185">Reference proteome</keyword>
<feature type="non-terminal residue" evidence="2">
    <location>
        <position position="129"/>
    </location>
</feature>
<name>A0ABR3ELU4_9AGAR</name>
<protein>
    <submittedName>
        <fullName evidence="2">Uncharacterized protein</fullName>
    </submittedName>
</protein>
<dbReference type="EMBL" id="JBAHYK010003162">
    <property type="protein sequence ID" value="KAL0563838.1"/>
    <property type="molecule type" value="Genomic_DNA"/>
</dbReference>
<reference evidence="2 3" key="1">
    <citation type="submission" date="2024-02" db="EMBL/GenBank/DDBJ databases">
        <title>A draft genome for the cacao thread blight pathogen Marasmius crinis-equi.</title>
        <authorList>
            <person name="Cohen S.P."/>
            <person name="Baruah I.K."/>
            <person name="Amoako-Attah I."/>
            <person name="Bukari Y."/>
            <person name="Meinhardt L.W."/>
            <person name="Bailey B.A."/>
        </authorList>
    </citation>
    <scope>NUCLEOTIDE SEQUENCE [LARGE SCALE GENOMIC DNA]</scope>
    <source>
        <strain evidence="2 3">GH-76</strain>
    </source>
</reference>